<accession>A0A6C0AHI4</accession>
<sequence>MGKRTLKRKTLKRKKCKRTLRGGVSAEDIQNIIKSIKYNDDRFDEDDGFSEHLFDRLAPIDEIAHRNGHEELLDVLGDIHEHLHNFKGTLDEAEQARLTVDQIPALRDDLISSLENTINLVITIPNYMNDAEGNIARPITVRMIDEIRAEIMFIQGQFNRLN</sequence>
<reference evidence="1" key="1">
    <citation type="journal article" date="2020" name="Nature">
        <title>Giant virus diversity and host interactions through global metagenomics.</title>
        <authorList>
            <person name="Schulz F."/>
            <person name="Roux S."/>
            <person name="Paez-Espino D."/>
            <person name="Jungbluth S."/>
            <person name="Walsh D.A."/>
            <person name="Denef V.J."/>
            <person name="McMahon K.D."/>
            <person name="Konstantinidis K.T."/>
            <person name="Eloe-Fadrosh E.A."/>
            <person name="Kyrpides N.C."/>
            <person name="Woyke T."/>
        </authorList>
    </citation>
    <scope>NUCLEOTIDE SEQUENCE</scope>
    <source>
        <strain evidence="1">GVMAG-S-1035118-87</strain>
    </source>
</reference>
<name>A0A6C0AHI4_9ZZZZ</name>
<evidence type="ECO:0000313" key="1">
    <source>
        <dbReference type="EMBL" id="QHS79106.1"/>
    </source>
</evidence>
<proteinExistence type="predicted"/>
<protein>
    <submittedName>
        <fullName evidence="1">Uncharacterized protein</fullName>
    </submittedName>
</protein>
<dbReference type="EMBL" id="MN740626">
    <property type="protein sequence ID" value="QHS79106.1"/>
    <property type="molecule type" value="Genomic_DNA"/>
</dbReference>
<dbReference type="AlphaFoldDB" id="A0A6C0AHI4"/>
<organism evidence="1">
    <name type="scientific">viral metagenome</name>
    <dbReference type="NCBI Taxonomy" id="1070528"/>
    <lineage>
        <taxon>unclassified sequences</taxon>
        <taxon>metagenomes</taxon>
        <taxon>organismal metagenomes</taxon>
    </lineage>
</organism>